<protein>
    <recommendedName>
        <fullName evidence="8">Membrane transporter</fullName>
    </recommendedName>
</protein>
<dbReference type="EMBL" id="BTSX01000001">
    <property type="protein sequence ID" value="GMS78160.1"/>
    <property type="molecule type" value="Genomic_DNA"/>
</dbReference>
<keyword evidence="2 5" id="KW-0812">Transmembrane</keyword>
<dbReference type="InterPro" id="IPR011701">
    <property type="entry name" value="MFS"/>
</dbReference>
<comment type="subcellular location">
    <subcellularLocation>
        <location evidence="1">Membrane</location>
        <topology evidence="1">Multi-pass membrane protein</topology>
    </subcellularLocation>
</comment>
<feature type="transmembrane region" description="Helical" evidence="5">
    <location>
        <begin position="468"/>
        <end position="485"/>
    </location>
</feature>
<evidence type="ECO:0000256" key="3">
    <source>
        <dbReference type="ARBA" id="ARBA00022989"/>
    </source>
</evidence>
<feature type="transmembrane region" description="Helical" evidence="5">
    <location>
        <begin position="340"/>
        <end position="361"/>
    </location>
</feature>
<keyword evidence="3 5" id="KW-1133">Transmembrane helix</keyword>
<feature type="transmembrane region" description="Helical" evidence="5">
    <location>
        <begin position="206"/>
        <end position="225"/>
    </location>
</feature>
<gene>
    <name evidence="6" type="ORF">PENTCL1PPCAC_335</name>
</gene>
<evidence type="ECO:0000256" key="2">
    <source>
        <dbReference type="ARBA" id="ARBA00022692"/>
    </source>
</evidence>
<name>A0AAV5S844_9BILA</name>
<dbReference type="Proteomes" id="UP001432027">
    <property type="component" value="Unassembled WGS sequence"/>
</dbReference>
<evidence type="ECO:0000313" key="7">
    <source>
        <dbReference type="Proteomes" id="UP001432027"/>
    </source>
</evidence>
<feature type="transmembrane region" description="Helical" evidence="5">
    <location>
        <begin position="105"/>
        <end position="124"/>
    </location>
</feature>
<sequence length="488" mass="53746">PRLRSLSPSMFFVDENLSAMKNEESTFSWSEWKRPVIAIILTVLSNVVSSMLAMGEWSYMSTVDHSSSASFYGYASSAYSAAHAVSAFVFAIWAHKISSTKVPLLASQCIILGASVMYIFVECIPHNRRWWILVCYVLFGVGFGTSPLLRSYIARVTSEENRSSAYALQNGANIVGPIAQIAFAHLPYPGIIVVPPYIKLHIYSAPVWFAFIINVVAIVITVLLLEDTEAITVIRKSEGKDTNHSSFSVGSIRDRLTSLRALDIPWLLVALVIFVAMATSLCDGAIGTVYGPMMSVMYGLRGEEIVMTMAIVQVACGLISSALSLLFFVCRLGKHVSCRVLFLFSNVIVIVGYVITFPFPITSNPMQPFNETTMTGCNPLEYPWCDTQLVVNLISCIIMITITTSLTTPAAMLSLDTIYSKVIGNIDQNVMQSVIVIADDIVQIVGPIYGSAIFTAFGINYIHYINGSIYLLATLVWIASWKWLLPYN</sequence>
<dbReference type="AlphaFoldDB" id="A0AAV5S844"/>
<evidence type="ECO:0000313" key="6">
    <source>
        <dbReference type="EMBL" id="GMS78160.1"/>
    </source>
</evidence>
<dbReference type="GO" id="GO:0005765">
    <property type="term" value="C:lysosomal membrane"/>
    <property type="evidence" value="ECO:0007669"/>
    <property type="project" value="TreeGrafter"/>
</dbReference>
<comment type="caution">
    <text evidence="6">The sequence shown here is derived from an EMBL/GenBank/DDBJ whole genome shotgun (WGS) entry which is preliminary data.</text>
</comment>
<feature type="transmembrane region" description="Helical" evidence="5">
    <location>
        <begin position="130"/>
        <end position="153"/>
    </location>
</feature>
<dbReference type="InterPro" id="IPR051068">
    <property type="entry name" value="MFS_Domain-Containing_Protein"/>
</dbReference>
<feature type="non-terminal residue" evidence="6">
    <location>
        <position position="1"/>
    </location>
</feature>
<evidence type="ECO:0000256" key="4">
    <source>
        <dbReference type="ARBA" id="ARBA00023136"/>
    </source>
</evidence>
<dbReference type="InterPro" id="IPR036259">
    <property type="entry name" value="MFS_trans_sf"/>
</dbReference>
<organism evidence="6 7">
    <name type="scientific">Pristionchus entomophagus</name>
    <dbReference type="NCBI Taxonomy" id="358040"/>
    <lineage>
        <taxon>Eukaryota</taxon>
        <taxon>Metazoa</taxon>
        <taxon>Ecdysozoa</taxon>
        <taxon>Nematoda</taxon>
        <taxon>Chromadorea</taxon>
        <taxon>Rhabditida</taxon>
        <taxon>Rhabditina</taxon>
        <taxon>Diplogasteromorpha</taxon>
        <taxon>Diplogasteroidea</taxon>
        <taxon>Neodiplogasteridae</taxon>
        <taxon>Pristionchus</taxon>
    </lineage>
</organism>
<dbReference type="Pfam" id="PF07690">
    <property type="entry name" value="MFS_1"/>
    <property type="match status" value="1"/>
</dbReference>
<dbReference type="SUPFAM" id="SSF103473">
    <property type="entry name" value="MFS general substrate transporter"/>
    <property type="match status" value="1"/>
</dbReference>
<feature type="transmembrane region" description="Helical" evidence="5">
    <location>
        <begin position="71"/>
        <end position="93"/>
    </location>
</feature>
<reference evidence="6" key="1">
    <citation type="submission" date="2023-10" db="EMBL/GenBank/DDBJ databases">
        <title>Genome assembly of Pristionchus species.</title>
        <authorList>
            <person name="Yoshida K."/>
            <person name="Sommer R.J."/>
        </authorList>
    </citation>
    <scope>NUCLEOTIDE SEQUENCE</scope>
    <source>
        <strain evidence="6">RS0144</strain>
    </source>
</reference>
<evidence type="ECO:0000256" key="1">
    <source>
        <dbReference type="ARBA" id="ARBA00004141"/>
    </source>
</evidence>
<keyword evidence="7" id="KW-1185">Reference proteome</keyword>
<feature type="transmembrane region" description="Helical" evidence="5">
    <location>
        <begin position="389"/>
        <end position="413"/>
    </location>
</feature>
<keyword evidence="4 5" id="KW-0472">Membrane</keyword>
<feature type="transmembrane region" description="Helical" evidence="5">
    <location>
        <begin position="36"/>
        <end position="59"/>
    </location>
</feature>
<dbReference type="GO" id="GO:0022857">
    <property type="term" value="F:transmembrane transporter activity"/>
    <property type="evidence" value="ECO:0007669"/>
    <property type="project" value="InterPro"/>
</dbReference>
<proteinExistence type="predicted"/>
<evidence type="ECO:0008006" key="8">
    <source>
        <dbReference type="Google" id="ProtNLM"/>
    </source>
</evidence>
<accession>A0AAV5S844</accession>
<feature type="transmembrane region" description="Helical" evidence="5">
    <location>
        <begin position="165"/>
        <end position="186"/>
    </location>
</feature>
<feature type="transmembrane region" description="Helical" evidence="5">
    <location>
        <begin position="264"/>
        <end position="286"/>
    </location>
</feature>
<feature type="transmembrane region" description="Helical" evidence="5">
    <location>
        <begin position="306"/>
        <end position="328"/>
    </location>
</feature>
<evidence type="ECO:0000256" key="5">
    <source>
        <dbReference type="SAM" id="Phobius"/>
    </source>
</evidence>
<dbReference type="PANTHER" id="PTHR23510">
    <property type="entry name" value="INNER MEMBRANE TRANSPORT PROTEIN YAJR"/>
    <property type="match status" value="1"/>
</dbReference>
<dbReference type="PANTHER" id="PTHR23510:SF25">
    <property type="entry name" value="MFS DOMAIN-CONTAINING PROTEIN"/>
    <property type="match status" value="1"/>
</dbReference>
<dbReference type="Gene3D" id="1.20.1250.20">
    <property type="entry name" value="MFS general substrate transporter like domains"/>
    <property type="match status" value="1"/>
</dbReference>